<comment type="catalytic activity">
    <reaction evidence="6">
        <text>Couples ATP hydrolysis with the unwinding of duplex DNA by translocating in the 3'-5' direction.</text>
        <dbReference type="EC" id="5.6.2.4"/>
    </reaction>
</comment>
<keyword evidence="3 10" id="KW-0347">Helicase</keyword>
<dbReference type="EMBL" id="FNCG01000002">
    <property type="protein sequence ID" value="SDG10367.1"/>
    <property type="molecule type" value="Genomic_DNA"/>
</dbReference>
<evidence type="ECO:0000256" key="5">
    <source>
        <dbReference type="ARBA" id="ARBA00023235"/>
    </source>
</evidence>
<dbReference type="GO" id="GO:0003677">
    <property type="term" value="F:DNA binding"/>
    <property type="evidence" value="ECO:0007669"/>
    <property type="project" value="InterPro"/>
</dbReference>
<dbReference type="GO" id="GO:0000725">
    <property type="term" value="P:recombinational repair"/>
    <property type="evidence" value="ECO:0007669"/>
    <property type="project" value="TreeGrafter"/>
</dbReference>
<evidence type="ECO:0000256" key="10">
    <source>
        <dbReference type="PROSITE-ProRule" id="PRU00560"/>
    </source>
</evidence>
<reference evidence="13" key="1">
    <citation type="submission" date="2016-10" db="EMBL/GenBank/DDBJ databases">
        <authorList>
            <person name="Varghese N."/>
            <person name="Submissions S."/>
        </authorList>
    </citation>
    <scope>NUCLEOTIDE SEQUENCE [LARGE SCALE GENOMIC DNA]</scope>
    <source>
        <strain evidence="13">Gh-67</strain>
    </source>
</reference>
<keyword evidence="5" id="KW-0413">Isomerase</keyword>
<keyword evidence="1 10" id="KW-0547">Nucleotide-binding</keyword>
<dbReference type="AlphaFoldDB" id="A0A1G7RHW1"/>
<dbReference type="RefSeq" id="WP_091163155.1">
    <property type="nucleotide sequence ID" value="NZ_FNCG01000002.1"/>
</dbReference>
<feature type="binding site" evidence="10">
    <location>
        <begin position="22"/>
        <end position="29"/>
    </location>
    <ligand>
        <name>ATP</name>
        <dbReference type="ChEBI" id="CHEBI:30616"/>
    </ligand>
</feature>
<dbReference type="GO" id="GO:0043138">
    <property type="term" value="F:3'-5' DNA helicase activity"/>
    <property type="evidence" value="ECO:0007669"/>
    <property type="project" value="UniProtKB-EC"/>
</dbReference>
<evidence type="ECO:0000256" key="9">
    <source>
        <dbReference type="ARBA" id="ARBA00048988"/>
    </source>
</evidence>
<dbReference type="Pfam" id="PF13361">
    <property type="entry name" value="UvrD_C"/>
    <property type="match status" value="1"/>
</dbReference>
<dbReference type="GO" id="GO:0016887">
    <property type="term" value="F:ATP hydrolysis activity"/>
    <property type="evidence" value="ECO:0007669"/>
    <property type="project" value="RHEA"/>
</dbReference>
<evidence type="ECO:0000256" key="1">
    <source>
        <dbReference type="ARBA" id="ARBA00022741"/>
    </source>
</evidence>
<evidence type="ECO:0000313" key="13">
    <source>
        <dbReference type="Proteomes" id="UP000199705"/>
    </source>
</evidence>
<dbReference type="InterPro" id="IPR014016">
    <property type="entry name" value="UvrD-like_ATP-bd"/>
</dbReference>
<keyword evidence="2 10" id="KW-0378">Hydrolase</keyword>
<comment type="catalytic activity">
    <reaction evidence="9">
        <text>ATP + H2O = ADP + phosphate + H(+)</text>
        <dbReference type="Rhea" id="RHEA:13065"/>
        <dbReference type="ChEBI" id="CHEBI:15377"/>
        <dbReference type="ChEBI" id="CHEBI:15378"/>
        <dbReference type="ChEBI" id="CHEBI:30616"/>
        <dbReference type="ChEBI" id="CHEBI:43474"/>
        <dbReference type="ChEBI" id="CHEBI:456216"/>
        <dbReference type="EC" id="5.6.2.4"/>
    </reaction>
</comment>
<dbReference type="PROSITE" id="PS51198">
    <property type="entry name" value="UVRD_HELICASE_ATP_BIND"/>
    <property type="match status" value="1"/>
</dbReference>
<evidence type="ECO:0000256" key="8">
    <source>
        <dbReference type="ARBA" id="ARBA00034923"/>
    </source>
</evidence>
<dbReference type="PANTHER" id="PTHR11070">
    <property type="entry name" value="UVRD / RECB / PCRA DNA HELICASE FAMILY MEMBER"/>
    <property type="match status" value="1"/>
</dbReference>
<keyword evidence="4 10" id="KW-0067">ATP-binding</keyword>
<evidence type="ECO:0000256" key="2">
    <source>
        <dbReference type="ARBA" id="ARBA00022801"/>
    </source>
</evidence>
<dbReference type="InterPro" id="IPR027417">
    <property type="entry name" value="P-loop_NTPase"/>
</dbReference>
<evidence type="ECO:0000256" key="7">
    <source>
        <dbReference type="ARBA" id="ARBA00034808"/>
    </source>
</evidence>
<dbReference type="Gene3D" id="3.40.50.300">
    <property type="entry name" value="P-loop containing nucleotide triphosphate hydrolases"/>
    <property type="match status" value="2"/>
</dbReference>
<dbReference type="SUPFAM" id="SSF52540">
    <property type="entry name" value="P-loop containing nucleoside triphosphate hydrolases"/>
    <property type="match status" value="1"/>
</dbReference>
<feature type="domain" description="UvrD-like helicase ATP-binding" evidence="11">
    <location>
        <begin position="1"/>
        <end position="238"/>
    </location>
</feature>
<accession>A0A1G7RHW1</accession>
<dbReference type="GO" id="GO:0005524">
    <property type="term" value="F:ATP binding"/>
    <property type="evidence" value="ECO:0007669"/>
    <property type="project" value="UniProtKB-UniRule"/>
</dbReference>
<dbReference type="PANTHER" id="PTHR11070:SF2">
    <property type="entry name" value="ATP-DEPENDENT DNA HELICASE SRS2"/>
    <property type="match status" value="1"/>
</dbReference>
<gene>
    <name evidence="12" type="ORF">SAMN05192573_102247</name>
</gene>
<dbReference type="STRING" id="551996.SAMN05192573_102247"/>
<proteinExistence type="predicted"/>
<evidence type="ECO:0000313" key="12">
    <source>
        <dbReference type="EMBL" id="SDG10367.1"/>
    </source>
</evidence>
<keyword evidence="13" id="KW-1185">Reference proteome</keyword>
<evidence type="ECO:0000259" key="11">
    <source>
        <dbReference type="PROSITE" id="PS51198"/>
    </source>
</evidence>
<organism evidence="12 13">
    <name type="scientific">Mucilaginibacter gossypii</name>
    <dbReference type="NCBI Taxonomy" id="551996"/>
    <lineage>
        <taxon>Bacteria</taxon>
        <taxon>Pseudomonadati</taxon>
        <taxon>Bacteroidota</taxon>
        <taxon>Sphingobacteriia</taxon>
        <taxon>Sphingobacteriales</taxon>
        <taxon>Sphingobacteriaceae</taxon>
        <taxon>Mucilaginibacter</taxon>
    </lineage>
</organism>
<name>A0A1G7RHW1_9SPHI</name>
<protein>
    <recommendedName>
        <fullName evidence="7">DNA 3'-5' helicase</fullName>
        <ecNumber evidence="7">5.6.2.4</ecNumber>
    </recommendedName>
    <alternativeName>
        <fullName evidence="8">DNA 3'-5' helicase II</fullName>
    </alternativeName>
</protein>
<dbReference type="InterPro" id="IPR000212">
    <property type="entry name" value="DNA_helicase_UvrD/REP"/>
</dbReference>
<evidence type="ECO:0000256" key="4">
    <source>
        <dbReference type="ARBA" id="ARBA00022840"/>
    </source>
</evidence>
<evidence type="ECO:0000256" key="3">
    <source>
        <dbReference type="ARBA" id="ARBA00022806"/>
    </source>
</evidence>
<dbReference type="Gene3D" id="1.10.486.10">
    <property type="entry name" value="PCRA, domain 4"/>
    <property type="match status" value="1"/>
</dbReference>
<evidence type="ECO:0000256" key="6">
    <source>
        <dbReference type="ARBA" id="ARBA00034617"/>
    </source>
</evidence>
<dbReference type="InterPro" id="IPR014017">
    <property type="entry name" value="DNA_helicase_UvrD-like_C"/>
</dbReference>
<sequence>MIKLCEKRKQLLVEDGHLMVKGGPGAGKTTISILKAQQLISDGKLLKGQKILFLSFARSTVGRVIESAKSMIPNESFKHLEINTYHGFTWSIIQTYSRLIVKHRFIRLLPPPETASLLFGLDEEQRRAKCTSMFVDEGILTFDLFAEKAKEILQRIVSVRNIISDTYPYIFVDEFQDTDPHEWDFIKLLGKKSTIIALADPYQRIYDFRGANPKRIKEFEDCFKPVEFDFGDENNRSNGKDITKFGNDLLTGANKGVKYKDVIVTPYTFDGGEPMSAVKYTLLNSLKRLRASNPNGDWSIAVLVKTKATTLSISSYLSKKSSRLPEFYHEVMIDPSGPSLSAMIIAGLMEPNTPDERKKDFISNIISHLRGRKDKITQEDLKNAEFLKSYLETGTVRGKTRVVLVDEINTIVEGIEKIEYSGTPQTDWLKVRKLLEHCTNSVLKDIFEDSKYLRLLNKGALLGERLAEAWRQNQHYANAKNAIKDALLQEHFSLSNRSYNGIFVMTLHKSKGKEFDEVIIWEDKYHSIVPYKPTPGAIEQSRYLLRVGVTRARNLTTICTPSTSKCILI</sequence>
<dbReference type="Proteomes" id="UP000199705">
    <property type="component" value="Unassembled WGS sequence"/>
</dbReference>
<dbReference type="EC" id="5.6.2.4" evidence="7"/>
<dbReference type="Pfam" id="PF00580">
    <property type="entry name" value="UvrD-helicase"/>
    <property type="match status" value="2"/>
</dbReference>